<accession>A0A9N8X0B4</accession>
<keyword evidence="2" id="KW-0808">Transferase</keyword>
<proteinExistence type="predicted"/>
<dbReference type="Gene3D" id="3.40.630.30">
    <property type="match status" value="1"/>
</dbReference>
<reference evidence="2" key="1">
    <citation type="submission" date="2021-04" db="EMBL/GenBank/DDBJ databases">
        <authorList>
            <person name="Vanwijnsberghe S."/>
        </authorList>
    </citation>
    <scope>NUCLEOTIDE SEQUENCE</scope>
    <source>
        <strain evidence="2">LMG 31841</strain>
    </source>
</reference>
<dbReference type="EMBL" id="CAJQZC010000001">
    <property type="protein sequence ID" value="CAG4887476.1"/>
    <property type="molecule type" value="Genomic_DNA"/>
</dbReference>
<evidence type="ECO:0000313" key="2">
    <source>
        <dbReference type="EMBL" id="CAG4887476.1"/>
    </source>
</evidence>
<dbReference type="AlphaFoldDB" id="A0A9N8X0B4"/>
<name>A0A9N8X0B4_9BURK</name>
<dbReference type="InterPro" id="IPR051531">
    <property type="entry name" value="N-acetyltransferase"/>
</dbReference>
<dbReference type="InterPro" id="IPR000182">
    <property type="entry name" value="GNAT_dom"/>
</dbReference>
<dbReference type="InterPro" id="IPR016181">
    <property type="entry name" value="Acyl_CoA_acyltransferase"/>
</dbReference>
<gene>
    <name evidence="2" type="ORF">LMG31841_00444</name>
</gene>
<dbReference type="Proteomes" id="UP000789704">
    <property type="component" value="Unassembled WGS sequence"/>
</dbReference>
<comment type="caution">
    <text evidence="2">The sequence shown here is derived from an EMBL/GenBank/DDBJ whole genome shotgun (WGS) entry which is preliminary data.</text>
</comment>
<evidence type="ECO:0000259" key="1">
    <source>
        <dbReference type="PROSITE" id="PS51186"/>
    </source>
</evidence>
<feature type="domain" description="N-acetyltransferase" evidence="1">
    <location>
        <begin position="8"/>
        <end position="166"/>
    </location>
</feature>
<organism evidence="2 3">
    <name type="scientific">Paraburkholderia saeva</name>
    <dbReference type="NCBI Taxonomy" id="2777537"/>
    <lineage>
        <taxon>Bacteria</taxon>
        <taxon>Pseudomonadati</taxon>
        <taxon>Pseudomonadota</taxon>
        <taxon>Betaproteobacteria</taxon>
        <taxon>Burkholderiales</taxon>
        <taxon>Burkholderiaceae</taxon>
        <taxon>Paraburkholderia</taxon>
    </lineage>
</organism>
<sequence>MQLRTARLALRAWRDDDLTSLVSMNADPEVNVWLGGPALVRNSEAAFNLMRERLAAHGWGVLVVEDQAGTFLGICGLQPVRASLPIAPATEIIWRFRREAWGHGYASEAAIAVLDASSQHGVPEEIVALVAWPNQRSASTAQRIGFRHDPSRDFLYPDLDANHPLRAHRVFARGHF</sequence>
<dbReference type="SUPFAM" id="SSF55729">
    <property type="entry name" value="Acyl-CoA N-acyltransferases (Nat)"/>
    <property type="match status" value="1"/>
</dbReference>
<keyword evidence="3" id="KW-1185">Reference proteome</keyword>
<protein>
    <submittedName>
        <fullName evidence="2">Acetyltransferase</fullName>
        <ecNumber evidence="2">2.3.1.-</ecNumber>
    </submittedName>
</protein>
<dbReference type="PANTHER" id="PTHR43792">
    <property type="entry name" value="GNAT FAMILY, PUTATIVE (AFU_ORTHOLOGUE AFUA_3G00765)-RELATED-RELATED"/>
    <property type="match status" value="1"/>
</dbReference>
<dbReference type="RefSeq" id="WP_228874511.1">
    <property type="nucleotide sequence ID" value="NZ_CAJQYX010000007.1"/>
</dbReference>
<keyword evidence="2" id="KW-0012">Acyltransferase</keyword>
<dbReference type="EC" id="2.3.1.-" evidence="2"/>
<dbReference type="GO" id="GO:0016747">
    <property type="term" value="F:acyltransferase activity, transferring groups other than amino-acyl groups"/>
    <property type="evidence" value="ECO:0007669"/>
    <property type="project" value="InterPro"/>
</dbReference>
<dbReference type="PROSITE" id="PS51186">
    <property type="entry name" value="GNAT"/>
    <property type="match status" value="1"/>
</dbReference>
<dbReference type="Pfam" id="PF13302">
    <property type="entry name" value="Acetyltransf_3"/>
    <property type="match status" value="1"/>
</dbReference>
<evidence type="ECO:0000313" key="3">
    <source>
        <dbReference type="Proteomes" id="UP000789704"/>
    </source>
</evidence>
<dbReference type="PANTHER" id="PTHR43792:SF1">
    <property type="entry name" value="N-ACETYLTRANSFERASE DOMAIN-CONTAINING PROTEIN"/>
    <property type="match status" value="1"/>
</dbReference>